<dbReference type="SUPFAM" id="SSF53474">
    <property type="entry name" value="alpha/beta-Hydrolases"/>
    <property type="match status" value="1"/>
</dbReference>
<dbReference type="GO" id="GO:0016298">
    <property type="term" value="F:lipase activity"/>
    <property type="evidence" value="ECO:0007669"/>
    <property type="project" value="TreeGrafter"/>
</dbReference>
<dbReference type="EMBL" id="JAHLKM010000009">
    <property type="protein sequence ID" value="MCQ4333534.1"/>
    <property type="molecule type" value="Genomic_DNA"/>
</dbReference>
<accession>A0A9R1CTR9</accession>
<evidence type="ECO:0008006" key="3">
    <source>
        <dbReference type="Google" id="ProtNLM"/>
    </source>
</evidence>
<sequence>MFTPNTTGGWPFSPALFRILRRIRHNRRNGGCAIGCDRDRTDDSRLPWSTDGAYGGWGGRAFHGVDAPAKAPGAEGEPTPIVFVHGLQRDACDWEAHAEFFLERGYGGDDLWAITFREGASTHPEMADQLDDFVGRVREHTGSDTVAVVGHSLGVTGTRFWLAARGRYEWVETVVGLAGPNHGTVFNTWCVEAGLDGEDYRVSPFLRADYDEYEDHPLAWLNRVETPGDVEYYTVRGADDALYWRCPESPELEGATNVVLETGHDGVRTARATKEYLFEWLTGEHPYDLRHQVGLAR</sequence>
<gene>
    <name evidence="1" type="ORF">KM295_08605</name>
</gene>
<dbReference type="InterPro" id="IPR002918">
    <property type="entry name" value="Lipase_EstA/Esterase_EstB"/>
</dbReference>
<dbReference type="GO" id="GO:0016042">
    <property type="term" value="P:lipid catabolic process"/>
    <property type="evidence" value="ECO:0007669"/>
    <property type="project" value="InterPro"/>
</dbReference>
<dbReference type="Pfam" id="PF01674">
    <property type="entry name" value="Lipase_2"/>
    <property type="match status" value="1"/>
</dbReference>
<organism evidence="1 2">
    <name type="scientific">Natronomonas aquatica</name>
    <dbReference type="NCBI Taxonomy" id="2841590"/>
    <lineage>
        <taxon>Archaea</taxon>
        <taxon>Methanobacteriati</taxon>
        <taxon>Methanobacteriota</taxon>
        <taxon>Stenosarchaea group</taxon>
        <taxon>Halobacteria</taxon>
        <taxon>Halobacteriales</taxon>
        <taxon>Natronomonadaceae</taxon>
        <taxon>Natronomonas</taxon>
    </lineage>
</organism>
<reference evidence="1" key="1">
    <citation type="journal article" date="2023" name="Front. Microbiol.">
        <title>Genomic-based phylogenetic and metabolic analyses of the genus Natronomonas, and description of Natronomonas aquatica sp. nov.</title>
        <authorList>
            <person name="Garcia-Roldan A."/>
            <person name="Duran-Viseras A."/>
            <person name="de la Haba R.R."/>
            <person name="Corral P."/>
            <person name="Sanchez-Porro C."/>
            <person name="Ventosa A."/>
        </authorList>
    </citation>
    <scope>NUCLEOTIDE SEQUENCE</scope>
    <source>
        <strain evidence="1">F2-12</strain>
    </source>
</reference>
<evidence type="ECO:0000313" key="2">
    <source>
        <dbReference type="Proteomes" id="UP001139494"/>
    </source>
</evidence>
<comment type="caution">
    <text evidence="1">The sequence shown here is derived from an EMBL/GenBank/DDBJ whole genome shotgun (WGS) entry which is preliminary data.</text>
</comment>
<dbReference type="Proteomes" id="UP001139494">
    <property type="component" value="Unassembled WGS sequence"/>
</dbReference>
<dbReference type="InterPro" id="IPR029058">
    <property type="entry name" value="AB_hydrolase_fold"/>
</dbReference>
<name>A0A9R1CTR9_9EURY</name>
<keyword evidence="2" id="KW-1185">Reference proteome</keyword>
<dbReference type="RefSeq" id="WP_256029557.1">
    <property type="nucleotide sequence ID" value="NZ_JAHLKM010000009.1"/>
</dbReference>
<dbReference type="PANTHER" id="PTHR32015:SF1">
    <property type="entry name" value="LIPASE"/>
    <property type="match status" value="1"/>
</dbReference>
<dbReference type="PANTHER" id="PTHR32015">
    <property type="entry name" value="FASTING INDUCED LIPASE"/>
    <property type="match status" value="1"/>
</dbReference>
<dbReference type="Gene3D" id="3.40.50.1820">
    <property type="entry name" value="alpha/beta hydrolase"/>
    <property type="match status" value="1"/>
</dbReference>
<protein>
    <recommendedName>
        <fullName evidence="3">Alpha/beta fold hydrolase</fullName>
    </recommendedName>
</protein>
<proteinExistence type="predicted"/>
<evidence type="ECO:0000313" key="1">
    <source>
        <dbReference type="EMBL" id="MCQ4333534.1"/>
    </source>
</evidence>
<dbReference type="AlphaFoldDB" id="A0A9R1CTR9"/>